<dbReference type="SMART" id="SM00028">
    <property type="entry name" value="TPR"/>
    <property type="match status" value="6"/>
</dbReference>
<evidence type="ECO:0000259" key="4">
    <source>
        <dbReference type="Pfam" id="PF03496"/>
    </source>
</evidence>
<dbReference type="PROSITE" id="PS51996">
    <property type="entry name" value="TR_MART"/>
    <property type="match status" value="1"/>
</dbReference>
<dbReference type="Proteomes" id="UP000663829">
    <property type="component" value="Unassembled WGS sequence"/>
</dbReference>
<reference evidence="5" key="1">
    <citation type="submission" date="2021-02" db="EMBL/GenBank/DDBJ databases">
        <authorList>
            <person name="Nowell W R."/>
        </authorList>
    </citation>
    <scope>NUCLEOTIDE SEQUENCE</scope>
</reference>
<feature type="repeat" description="TPR" evidence="3">
    <location>
        <begin position="349"/>
        <end position="382"/>
    </location>
</feature>
<protein>
    <recommendedName>
        <fullName evidence="4">ADP ribosyltransferase domain-containing protein</fullName>
    </recommendedName>
</protein>
<dbReference type="PANTHER" id="PTHR45641:SF19">
    <property type="entry name" value="NEPHROCYSTIN-3"/>
    <property type="match status" value="1"/>
</dbReference>
<dbReference type="Proteomes" id="UP000681722">
    <property type="component" value="Unassembled WGS sequence"/>
</dbReference>
<dbReference type="EMBL" id="CAJOBC010084302">
    <property type="protein sequence ID" value="CAF4315114.1"/>
    <property type="molecule type" value="Genomic_DNA"/>
</dbReference>
<comment type="caution">
    <text evidence="5">The sequence shown here is derived from an EMBL/GenBank/DDBJ whole genome shotgun (WGS) entry which is preliminary data.</text>
</comment>
<evidence type="ECO:0000256" key="1">
    <source>
        <dbReference type="ARBA" id="ARBA00022737"/>
    </source>
</evidence>
<dbReference type="PANTHER" id="PTHR45641">
    <property type="entry name" value="TETRATRICOPEPTIDE REPEAT PROTEIN (AFU_ORTHOLOGUE AFUA_6G03870)"/>
    <property type="match status" value="1"/>
</dbReference>
<feature type="repeat" description="TPR" evidence="3">
    <location>
        <begin position="433"/>
        <end position="466"/>
    </location>
</feature>
<dbReference type="AlphaFoldDB" id="A0A815NZT0"/>
<evidence type="ECO:0000313" key="7">
    <source>
        <dbReference type="EMBL" id="CAF4275175.1"/>
    </source>
</evidence>
<evidence type="ECO:0000313" key="5">
    <source>
        <dbReference type="EMBL" id="CAF1438128.1"/>
    </source>
</evidence>
<feature type="domain" description="ADP ribosyltransferase" evidence="4">
    <location>
        <begin position="39"/>
        <end position="203"/>
    </location>
</feature>
<dbReference type="Gene3D" id="1.25.40.10">
    <property type="entry name" value="Tetratricopeptide repeat domain"/>
    <property type="match status" value="2"/>
</dbReference>
<dbReference type="Pfam" id="PF13176">
    <property type="entry name" value="TPR_7"/>
    <property type="match status" value="1"/>
</dbReference>
<dbReference type="EMBL" id="CAJOBA010054496">
    <property type="protein sequence ID" value="CAF4275175.1"/>
    <property type="molecule type" value="Genomic_DNA"/>
</dbReference>
<keyword evidence="1" id="KW-0677">Repeat</keyword>
<dbReference type="OrthoDB" id="29013at2759"/>
<dbReference type="InterPro" id="IPR003540">
    <property type="entry name" value="ADP-ribosyltransferase"/>
</dbReference>
<accession>A0A815NZT0</accession>
<sequence>MVRLDLTQEEKEQLIQLCRNTYKDNQTELNNVREFEHEYESQNALRWYTREAFVYRMINKAFRMRNVEVLLLFRMIIQDIQQQLIQEQLQTTVCLYRGQLMSKEEISELGRLSGKLISMNSFLSTSRSRAYAEMLLDGTDSDITKKGVLFEIEADPRLPNMKPFADISRYSQFTDEQEVLFMAGCIFRIEEVRQDETMTFIKLILCSSDNHELKELFDHAKQETGSVVTLHSLGVILGKAGKLDIAEKCCRGYLKGLPNDDPLRAECYHSLGNILEKRGEYDESLGTHKKCLEIQERTLPTRHPDTAKTHNNMANVYYRKGDYPRARTSYEKALSIFRKAYGQDNASVGGCLHNLGNVYSKEGKYEEALLHYRQALVIYEKVLPDSHMHSAACHNCIGDALRSLGQFDLSMEHVNISLKMKLKSLPADHVDIGTSYKNIGLTHEQKGEYEEALRNCEKAFAIFSHSLSQQHPHVTKIKEDINRIKAKLK</sequence>
<feature type="repeat" description="TPR" evidence="3">
    <location>
        <begin position="307"/>
        <end position="340"/>
    </location>
</feature>
<evidence type="ECO:0000313" key="6">
    <source>
        <dbReference type="EMBL" id="CAF1485224.1"/>
    </source>
</evidence>
<gene>
    <name evidence="5" type="ORF">GPM918_LOCUS34272</name>
    <name evidence="6" type="ORF">OVA965_LOCUS36245</name>
    <name evidence="8" type="ORF">SRO942_LOCUS34966</name>
    <name evidence="7" type="ORF">TMI583_LOCUS37251</name>
</gene>
<organism evidence="5 9">
    <name type="scientific">Didymodactylos carnosus</name>
    <dbReference type="NCBI Taxonomy" id="1234261"/>
    <lineage>
        <taxon>Eukaryota</taxon>
        <taxon>Metazoa</taxon>
        <taxon>Spiralia</taxon>
        <taxon>Gnathifera</taxon>
        <taxon>Rotifera</taxon>
        <taxon>Eurotatoria</taxon>
        <taxon>Bdelloidea</taxon>
        <taxon>Philodinida</taxon>
        <taxon>Philodinidae</taxon>
        <taxon>Didymodactylos</taxon>
    </lineage>
</organism>
<dbReference type="EMBL" id="CAJNOK010032544">
    <property type="protein sequence ID" value="CAF1485224.1"/>
    <property type="molecule type" value="Genomic_DNA"/>
</dbReference>
<dbReference type="SUPFAM" id="SSF56399">
    <property type="entry name" value="ADP-ribosylation"/>
    <property type="match status" value="1"/>
</dbReference>
<dbReference type="EMBL" id="CAJNOQ010018863">
    <property type="protein sequence ID" value="CAF1438128.1"/>
    <property type="molecule type" value="Genomic_DNA"/>
</dbReference>
<dbReference type="Gene3D" id="3.90.176.10">
    <property type="entry name" value="Toxin ADP-ribosyltransferase, Chain A, domain 1"/>
    <property type="match status" value="1"/>
</dbReference>
<evidence type="ECO:0000256" key="2">
    <source>
        <dbReference type="ARBA" id="ARBA00022803"/>
    </source>
</evidence>
<evidence type="ECO:0000256" key="3">
    <source>
        <dbReference type="PROSITE-ProRule" id="PRU00339"/>
    </source>
</evidence>
<dbReference type="Pfam" id="PF03496">
    <property type="entry name" value="ADPrib_exo_Tox"/>
    <property type="match status" value="1"/>
</dbReference>
<dbReference type="SUPFAM" id="SSF48452">
    <property type="entry name" value="TPR-like"/>
    <property type="match status" value="1"/>
</dbReference>
<dbReference type="Proteomes" id="UP000682733">
    <property type="component" value="Unassembled WGS sequence"/>
</dbReference>
<dbReference type="GO" id="GO:0005576">
    <property type="term" value="C:extracellular region"/>
    <property type="evidence" value="ECO:0007669"/>
    <property type="project" value="InterPro"/>
</dbReference>
<dbReference type="InterPro" id="IPR011990">
    <property type="entry name" value="TPR-like_helical_dom_sf"/>
</dbReference>
<feature type="repeat" description="TPR" evidence="3">
    <location>
        <begin position="265"/>
        <end position="298"/>
    </location>
</feature>
<dbReference type="PROSITE" id="PS50005">
    <property type="entry name" value="TPR"/>
    <property type="match status" value="4"/>
</dbReference>
<proteinExistence type="predicted"/>
<dbReference type="Proteomes" id="UP000677228">
    <property type="component" value="Unassembled WGS sequence"/>
</dbReference>
<dbReference type="InterPro" id="IPR019734">
    <property type="entry name" value="TPR_rpt"/>
</dbReference>
<keyword evidence="2 3" id="KW-0802">TPR repeat</keyword>
<name>A0A815NZT0_9BILA</name>
<dbReference type="Pfam" id="PF13424">
    <property type="entry name" value="TPR_12"/>
    <property type="match status" value="2"/>
</dbReference>
<keyword evidence="9" id="KW-1185">Reference proteome</keyword>
<evidence type="ECO:0000313" key="9">
    <source>
        <dbReference type="Proteomes" id="UP000663829"/>
    </source>
</evidence>
<evidence type="ECO:0000313" key="8">
    <source>
        <dbReference type="EMBL" id="CAF4315114.1"/>
    </source>
</evidence>